<accession>A0A3R5QYA9</accession>
<dbReference type="AlphaFoldDB" id="A0A3R5QYA9"/>
<sequence>MNIDNIELEKSNCVNSPCPVEATLNVIGGKWKGVILYRLLSGKKRFNELRREMPKITHRMLTLQLRDLEGDGLVKRTIYAEVPPRVEYELTELGLTIKPIITELYNWGKNYL</sequence>
<proteinExistence type="predicted"/>
<dbReference type="Pfam" id="PF01638">
    <property type="entry name" value="HxlR"/>
    <property type="match status" value="1"/>
</dbReference>
<dbReference type="InterPro" id="IPR002577">
    <property type="entry name" value="HTH_HxlR"/>
</dbReference>
<dbReference type="OrthoDB" id="9791143at2"/>
<keyword evidence="6" id="KW-1185">Reference proteome</keyword>
<dbReference type="InterPro" id="IPR036390">
    <property type="entry name" value="WH_DNA-bd_sf"/>
</dbReference>
<evidence type="ECO:0000256" key="1">
    <source>
        <dbReference type="ARBA" id="ARBA00023015"/>
    </source>
</evidence>
<evidence type="ECO:0000256" key="3">
    <source>
        <dbReference type="ARBA" id="ARBA00023163"/>
    </source>
</evidence>
<evidence type="ECO:0000313" key="6">
    <source>
        <dbReference type="Proteomes" id="UP000286268"/>
    </source>
</evidence>
<dbReference type="PANTHER" id="PTHR33204">
    <property type="entry name" value="TRANSCRIPTIONAL REGULATOR, MARR FAMILY"/>
    <property type="match status" value="1"/>
</dbReference>
<dbReference type="InterPro" id="IPR036388">
    <property type="entry name" value="WH-like_DNA-bd_sf"/>
</dbReference>
<name>A0A3R5QYA9_9CLOT</name>
<keyword evidence="3" id="KW-0804">Transcription</keyword>
<gene>
    <name evidence="5" type="ORF">C1I91_27715</name>
</gene>
<dbReference type="PANTHER" id="PTHR33204:SF29">
    <property type="entry name" value="TRANSCRIPTIONAL REGULATOR"/>
    <property type="match status" value="1"/>
</dbReference>
<feature type="domain" description="HTH hxlR-type" evidence="4">
    <location>
        <begin position="18"/>
        <end position="112"/>
    </location>
</feature>
<dbReference type="Gene3D" id="1.10.10.10">
    <property type="entry name" value="Winged helix-like DNA-binding domain superfamily/Winged helix DNA-binding domain"/>
    <property type="match status" value="1"/>
</dbReference>
<dbReference type="GO" id="GO:0003677">
    <property type="term" value="F:DNA binding"/>
    <property type="evidence" value="ECO:0007669"/>
    <property type="project" value="UniProtKB-KW"/>
</dbReference>
<dbReference type="Proteomes" id="UP000286268">
    <property type="component" value="Chromosome"/>
</dbReference>
<protein>
    <submittedName>
        <fullName evidence="5">Transcriptional regulator</fullName>
    </submittedName>
</protein>
<dbReference type="KEGG" id="cmah:C1I91_27715"/>
<keyword evidence="2" id="KW-0238">DNA-binding</keyword>
<reference evidence="5 6" key="1">
    <citation type="submission" date="2018-01" db="EMBL/GenBank/DDBJ databases">
        <title>Genome Sequencing and Assembly of Anaerobacter polyendosporus strain CT4.</title>
        <authorList>
            <person name="Tachaapaikoon C."/>
            <person name="Sutheeworapong S."/>
            <person name="Jenjaroenpun P."/>
            <person name="Wongsurawat T."/>
            <person name="Nookeaw I."/>
            <person name="Cheawchanlertfa P."/>
            <person name="Kosugi A."/>
            <person name="Cheevadhanarak S."/>
            <person name="Ratanakhanokchai K."/>
        </authorList>
    </citation>
    <scope>NUCLEOTIDE SEQUENCE [LARGE SCALE GENOMIC DNA]</scope>
    <source>
        <strain evidence="5 6">CT4</strain>
    </source>
</reference>
<keyword evidence="1" id="KW-0805">Transcription regulation</keyword>
<evidence type="ECO:0000256" key="2">
    <source>
        <dbReference type="ARBA" id="ARBA00023125"/>
    </source>
</evidence>
<dbReference type="RefSeq" id="WP_128215818.1">
    <property type="nucleotide sequence ID" value="NZ_CP025746.1"/>
</dbReference>
<dbReference type="PROSITE" id="PS51118">
    <property type="entry name" value="HTH_HXLR"/>
    <property type="match status" value="1"/>
</dbReference>
<evidence type="ECO:0000313" key="5">
    <source>
        <dbReference type="EMBL" id="QAA35125.1"/>
    </source>
</evidence>
<dbReference type="SUPFAM" id="SSF46785">
    <property type="entry name" value="Winged helix' DNA-binding domain"/>
    <property type="match status" value="1"/>
</dbReference>
<evidence type="ECO:0000259" key="4">
    <source>
        <dbReference type="PROSITE" id="PS51118"/>
    </source>
</evidence>
<dbReference type="EMBL" id="CP025746">
    <property type="protein sequence ID" value="QAA35125.1"/>
    <property type="molecule type" value="Genomic_DNA"/>
</dbReference>
<organism evidence="5 6">
    <name type="scientific">Clostridium manihotivorum</name>
    <dbReference type="NCBI Taxonomy" id="2320868"/>
    <lineage>
        <taxon>Bacteria</taxon>
        <taxon>Bacillati</taxon>
        <taxon>Bacillota</taxon>
        <taxon>Clostridia</taxon>
        <taxon>Eubacteriales</taxon>
        <taxon>Clostridiaceae</taxon>
        <taxon>Clostridium</taxon>
    </lineage>
</organism>